<evidence type="ECO:0000313" key="8">
    <source>
        <dbReference type="Ensembl" id="ENSMMDP00005022639.1"/>
    </source>
</evidence>
<keyword evidence="9" id="KW-1185">Reference proteome</keyword>
<feature type="compositionally biased region" description="Basic and acidic residues" evidence="6">
    <location>
        <begin position="1"/>
        <end position="15"/>
    </location>
</feature>
<evidence type="ECO:0000259" key="7">
    <source>
        <dbReference type="PROSITE" id="PS50905"/>
    </source>
</evidence>
<dbReference type="Ensembl" id="ENSMMDT00005023137.1">
    <property type="protein sequence ID" value="ENSMMDP00005022639.1"/>
    <property type="gene ID" value="ENSMMDG00005010974.1"/>
</dbReference>
<name>A0A667YFH1_9TELE</name>
<evidence type="ECO:0000256" key="2">
    <source>
        <dbReference type="ARBA" id="ARBA00022434"/>
    </source>
</evidence>
<dbReference type="GO" id="GO:0006879">
    <property type="term" value="P:intracellular iron ion homeostasis"/>
    <property type="evidence" value="ECO:0007669"/>
    <property type="project" value="UniProtKB-KW"/>
</dbReference>
<dbReference type="OrthoDB" id="186462at2759"/>
<dbReference type="Gene3D" id="1.20.1260.10">
    <property type="match status" value="1"/>
</dbReference>
<evidence type="ECO:0000256" key="3">
    <source>
        <dbReference type="ARBA" id="ARBA00022723"/>
    </source>
</evidence>
<dbReference type="AlphaFoldDB" id="A0A667YFH1"/>
<sequence length="204" mass="22290">MAEAEPGPKRFKSDLPRCPSHRGSAASRARQNLSAGVEEALCGVSSLLRDGAYRLQALAFVFEQGSIALPRLASFFHQQAERQEAEADAMLAYLAQRGGCYCARQIKRPGCEAVCAVFPALELLLLQLREEVSVLVELSRLAGEHGDPHAAGLVKRRFLQPRVQRVKLLGDLLASARRLGCTDQQANGFGEYLLDELQEELSSA</sequence>
<dbReference type="Proteomes" id="UP000472263">
    <property type="component" value="Chromosome 6"/>
</dbReference>
<dbReference type="InterPro" id="IPR009040">
    <property type="entry name" value="Ferritin-like_diiron"/>
</dbReference>
<reference evidence="8" key="1">
    <citation type="submission" date="2019-06" db="EMBL/GenBank/DDBJ databases">
        <authorList>
            <consortium name="Wellcome Sanger Institute Data Sharing"/>
        </authorList>
    </citation>
    <scope>NUCLEOTIDE SEQUENCE [LARGE SCALE GENOMIC DNA]</scope>
</reference>
<keyword evidence="4 5" id="KW-0408">Iron</keyword>
<comment type="similarity">
    <text evidence="1 5">Belongs to the ferritin family.</text>
</comment>
<dbReference type="GO" id="GO:0005737">
    <property type="term" value="C:cytoplasm"/>
    <property type="evidence" value="ECO:0007669"/>
    <property type="project" value="TreeGrafter"/>
</dbReference>
<feature type="region of interest" description="Disordered" evidence="6">
    <location>
        <begin position="1"/>
        <end position="23"/>
    </location>
</feature>
<dbReference type="InterPro" id="IPR009078">
    <property type="entry name" value="Ferritin-like_SF"/>
</dbReference>
<keyword evidence="2 5" id="KW-0409">Iron storage</keyword>
<accession>A0A667YFH1</accession>
<dbReference type="GeneTree" id="ENSGT00920000149457"/>
<dbReference type="InterPro" id="IPR008331">
    <property type="entry name" value="Ferritin_DPS_dom"/>
</dbReference>
<organism evidence="8 9">
    <name type="scientific">Myripristis murdjan</name>
    <name type="common">pinecone soldierfish</name>
    <dbReference type="NCBI Taxonomy" id="586833"/>
    <lineage>
        <taxon>Eukaryota</taxon>
        <taxon>Metazoa</taxon>
        <taxon>Chordata</taxon>
        <taxon>Craniata</taxon>
        <taxon>Vertebrata</taxon>
        <taxon>Euteleostomi</taxon>
        <taxon>Actinopterygii</taxon>
        <taxon>Neopterygii</taxon>
        <taxon>Teleostei</taxon>
        <taxon>Neoteleostei</taxon>
        <taxon>Acanthomorphata</taxon>
        <taxon>Holocentriformes</taxon>
        <taxon>Holocentridae</taxon>
        <taxon>Myripristis</taxon>
    </lineage>
</organism>
<evidence type="ECO:0000313" key="9">
    <source>
        <dbReference type="Proteomes" id="UP000472263"/>
    </source>
</evidence>
<dbReference type="PANTHER" id="PTHR11431:SF23">
    <property type="entry name" value="FERRITIN"/>
    <property type="match status" value="1"/>
</dbReference>
<dbReference type="PANTHER" id="PTHR11431">
    <property type="entry name" value="FERRITIN"/>
    <property type="match status" value="1"/>
</dbReference>
<gene>
    <name evidence="8" type="primary">zgc:172145</name>
</gene>
<dbReference type="InterPro" id="IPR012347">
    <property type="entry name" value="Ferritin-like"/>
</dbReference>
<reference evidence="8" key="3">
    <citation type="submission" date="2025-09" db="UniProtKB">
        <authorList>
            <consortium name="Ensembl"/>
        </authorList>
    </citation>
    <scope>IDENTIFICATION</scope>
</reference>
<evidence type="ECO:0000256" key="6">
    <source>
        <dbReference type="SAM" id="MobiDB-lite"/>
    </source>
</evidence>
<dbReference type="Pfam" id="PF00210">
    <property type="entry name" value="Ferritin"/>
    <property type="match status" value="1"/>
</dbReference>
<evidence type="ECO:0000256" key="4">
    <source>
        <dbReference type="ARBA" id="ARBA00023004"/>
    </source>
</evidence>
<comment type="function">
    <text evidence="5">Stores iron in a soluble, non-toxic, readily available form. Important for iron homeostasis. Iron is taken up in the ferrous form and deposited as ferric hydroxides after oxidation.</text>
</comment>
<protein>
    <recommendedName>
        <fullName evidence="5">Ferritin</fullName>
    </recommendedName>
</protein>
<dbReference type="PROSITE" id="PS50905">
    <property type="entry name" value="FERRITIN_LIKE"/>
    <property type="match status" value="1"/>
</dbReference>
<dbReference type="InParanoid" id="A0A667YFH1"/>
<dbReference type="InterPro" id="IPR001519">
    <property type="entry name" value="Ferritin"/>
</dbReference>
<evidence type="ECO:0000256" key="5">
    <source>
        <dbReference type="RuleBase" id="RU361145"/>
    </source>
</evidence>
<dbReference type="GO" id="GO:0006826">
    <property type="term" value="P:iron ion transport"/>
    <property type="evidence" value="ECO:0007669"/>
    <property type="project" value="InterPro"/>
</dbReference>
<dbReference type="SUPFAM" id="SSF47240">
    <property type="entry name" value="Ferritin-like"/>
    <property type="match status" value="1"/>
</dbReference>
<evidence type="ECO:0000256" key="1">
    <source>
        <dbReference type="ARBA" id="ARBA00007513"/>
    </source>
</evidence>
<feature type="domain" description="Ferritin-like diiron" evidence="7">
    <location>
        <begin position="31"/>
        <end position="180"/>
    </location>
</feature>
<proteinExistence type="inferred from homology"/>
<reference evidence="8" key="2">
    <citation type="submission" date="2025-08" db="UniProtKB">
        <authorList>
            <consortium name="Ensembl"/>
        </authorList>
    </citation>
    <scope>IDENTIFICATION</scope>
</reference>
<keyword evidence="3 5" id="KW-0479">Metal-binding</keyword>
<dbReference type="GO" id="GO:0008199">
    <property type="term" value="F:ferric iron binding"/>
    <property type="evidence" value="ECO:0007669"/>
    <property type="project" value="InterPro"/>
</dbReference>
<dbReference type="GO" id="GO:0008198">
    <property type="term" value="F:ferrous iron binding"/>
    <property type="evidence" value="ECO:0007669"/>
    <property type="project" value="TreeGrafter"/>
</dbReference>